<evidence type="ECO:0000313" key="3">
    <source>
        <dbReference type="Proteomes" id="UP001642483"/>
    </source>
</evidence>
<evidence type="ECO:0000313" key="2">
    <source>
        <dbReference type="EMBL" id="CAK8691687.1"/>
    </source>
</evidence>
<keyword evidence="3" id="KW-1185">Reference proteome</keyword>
<evidence type="ECO:0000259" key="1">
    <source>
        <dbReference type="PROSITE" id="PS50127"/>
    </source>
</evidence>
<dbReference type="Proteomes" id="UP001642483">
    <property type="component" value="Unassembled WGS sequence"/>
</dbReference>
<sequence length="233" mass="27048">MSADEQRKAKDSTPKSYGSFFLEYSLMAEYNLLQKQNLPGVYVIPSARTPLLWFGVIFVRQGLYQSGIFKFCVTIPHNYPDGDCPQVLFDHPPFHPLIDPKTGKLDVHRGFPSWKRNVNHIWNVLLYTRRIFYKIDTQVPLNPEAAVLYEKELTQYKSKVMQSIELNKSHLFDNPRTNDPHEIRFIMESDDATQQRKHKMVHSLKRDNHTNTVGLSWVAHGTSQPFSKSFPIA</sequence>
<dbReference type="SUPFAM" id="SSF54495">
    <property type="entry name" value="UBC-like"/>
    <property type="match status" value="1"/>
</dbReference>
<reference evidence="2 3" key="1">
    <citation type="submission" date="2024-02" db="EMBL/GenBank/DDBJ databases">
        <authorList>
            <person name="Daric V."/>
            <person name="Darras S."/>
        </authorList>
    </citation>
    <scope>NUCLEOTIDE SEQUENCE [LARGE SCALE GENOMIC DNA]</scope>
</reference>
<dbReference type="InterPro" id="IPR016135">
    <property type="entry name" value="UBQ-conjugating_enzyme/RWD"/>
</dbReference>
<dbReference type="Gene3D" id="3.10.110.10">
    <property type="entry name" value="Ubiquitin Conjugating Enzyme"/>
    <property type="match status" value="1"/>
</dbReference>
<dbReference type="Pfam" id="PF00179">
    <property type="entry name" value="UQ_con"/>
    <property type="match status" value="1"/>
</dbReference>
<dbReference type="PROSITE" id="PS50127">
    <property type="entry name" value="UBC_2"/>
    <property type="match status" value="1"/>
</dbReference>
<name>A0ABP0GIY3_CLALP</name>
<dbReference type="CDD" id="cd23814">
    <property type="entry name" value="UEV_AKTIP"/>
    <property type="match status" value="1"/>
</dbReference>
<accession>A0ABP0GIY3</accession>
<dbReference type="InterPro" id="IPR050113">
    <property type="entry name" value="Ub_conjugating_enzyme"/>
</dbReference>
<dbReference type="PANTHER" id="PTHR24067">
    <property type="entry name" value="UBIQUITIN-CONJUGATING ENZYME E2"/>
    <property type="match status" value="1"/>
</dbReference>
<dbReference type="EMBL" id="CAWYQH010000119">
    <property type="protein sequence ID" value="CAK8691687.1"/>
    <property type="molecule type" value="Genomic_DNA"/>
</dbReference>
<feature type="domain" description="UBC core" evidence="1">
    <location>
        <begin position="21"/>
        <end position="169"/>
    </location>
</feature>
<dbReference type="SMART" id="SM00212">
    <property type="entry name" value="UBCc"/>
    <property type="match status" value="1"/>
</dbReference>
<proteinExistence type="predicted"/>
<organism evidence="2 3">
    <name type="scientific">Clavelina lepadiformis</name>
    <name type="common">Light-bulb sea squirt</name>
    <name type="synonym">Ascidia lepadiformis</name>
    <dbReference type="NCBI Taxonomy" id="159417"/>
    <lineage>
        <taxon>Eukaryota</taxon>
        <taxon>Metazoa</taxon>
        <taxon>Chordata</taxon>
        <taxon>Tunicata</taxon>
        <taxon>Ascidiacea</taxon>
        <taxon>Aplousobranchia</taxon>
        <taxon>Clavelinidae</taxon>
        <taxon>Clavelina</taxon>
    </lineage>
</organism>
<dbReference type="InterPro" id="IPR000608">
    <property type="entry name" value="UBC"/>
</dbReference>
<protein>
    <recommendedName>
        <fullName evidence="1">UBC core domain-containing protein</fullName>
    </recommendedName>
</protein>
<comment type="caution">
    <text evidence="2">The sequence shown here is derived from an EMBL/GenBank/DDBJ whole genome shotgun (WGS) entry which is preliminary data.</text>
</comment>
<gene>
    <name evidence="2" type="ORF">CVLEPA_LOCUS24450</name>
</gene>